<dbReference type="GO" id="GO:0007623">
    <property type="term" value="P:circadian rhythm"/>
    <property type="evidence" value="ECO:0007669"/>
    <property type="project" value="InterPro"/>
</dbReference>
<dbReference type="Proteomes" id="UP000268093">
    <property type="component" value="Unassembled WGS sequence"/>
</dbReference>
<accession>A0A433D4G1</accession>
<evidence type="ECO:0000256" key="1">
    <source>
        <dbReference type="SAM" id="MobiDB-lite"/>
    </source>
</evidence>
<reference evidence="2 3" key="1">
    <citation type="journal article" date="2018" name="New Phytol.">
        <title>Phylogenomics of Endogonaceae and evolution of mycorrhizas within Mucoromycota.</title>
        <authorList>
            <person name="Chang Y."/>
            <person name="Desiro A."/>
            <person name="Na H."/>
            <person name="Sandor L."/>
            <person name="Lipzen A."/>
            <person name="Clum A."/>
            <person name="Barry K."/>
            <person name="Grigoriev I.V."/>
            <person name="Martin F.M."/>
            <person name="Stajich J.E."/>
            <person name="Smith M.E."/>
            <person name="Bonito G."/>
            <person name="Spatafora J.W."/>
        </authorList>
    </citation>
    <scope>NUCLEOTIDE SEQUENCE [LARGE SCALE GENOMIC DNA]</scope>
    <source>
        <strain evidence="2 3">GMNB39</strain>
    </source>
</reference>
<comment type="caution">
    <text evidence="2">The sequence shown here is derived from an EMBL/GenBank/DDBJ whole genome shotgun (WGS) entry which is preliminary data.</text>
</comment>
<dbReference type="GO" id="GO:0005634">
    <property type="term" value="C:nucleus"/>
    <property type="evidence" value="ECO:0007669"/>
    <property type="project" value="InterPro"/>
</dbReference>
<sequence length="302" mass="32577">MAVAPHKPSNLSAQPVIATLEDVLTAPTNKLLQVMMDSSTDGWLFLNILDAMVKEVHDLGVPLEYIRHCVRTRSQRLELSEDGSKIRLRRKASNAEGPSKPSEHFGITDDIDMQHQDAGDISSTSNPPFTSKEFQSRPHSPANNVFPSASSGGATSTSSSSYFQPYTPIFSRSATDDSSSSSLTSLYSNSSNSSSDGEKNKKAAPVIYVEGGTFCLDLSKDIDGEIVVEVSEYVRATNIVLGEAIDMSPKGPPSSQLNECFNCGSMQHSVQGCPEASCLVFRWPLLVCNSNVTDNAFLSSLL</sequence>
<dbReference type="GO" id="GO:0005737">
    <property type="term" value="C:cytoplasm"/>
    <property type="evidence" value="ECO:0007669"/>
    <property type="project" value="InterPro"/>
</dbReference>
<protein>
    <recommendedName>
        <fullName evidence="4">CCHC-type domain-containing protein</fullName>
    </recommendedName>
</protein>
<feature type="region of interest" description="Disordered" evidence="1">
    <location>
        <begin position="172"/>
        <end position="201"/>
    </location>
</feature>
<dbReference type="Pfam" id="PF09421">
    <property type="entry name" value="FRQ"/>
    <property type="match status" value="1"/>
</dbReference>
<dbReference type="EMBL" id="RBNI01006857">
    <property type="protein sequence ID" value="RUP45732.1"/>
    <property type="molecule type" value="Genomic_DNA"/>
</dbReference>
<dbReference type="GO" id="GO:0006355">
    <property type="term" value="P:regulation of DNA-templated transcription"/>
    <property type="evidence" value="ECO:0007669"/>
    <property type="project" value="InterPro"/>
</dbReference>
<organism evidence="2 3">
    <name type="scientific">Jimgerdemannia flammicorona</name>
    <dbReference type="NCBI Taxonomy" id="994334"/>
    <lineage>
        <taxon>Eukaryota</taxon>
        <taxon>Fungi</taxon>
        <taxon>Fungi incertae sedis</taxon>
        <taxon>Mucoromycota</taxon>
        <taxon>Mucoromycotina</taxon>
        <taxon>Endogonomycetes</taxon>
        <taxon>Endogonales</taxon>
        <taxon>Endogonaceae</taxon>
        <taxon>Jimgerdemannia</taxon>
    </lineage>
</organism>
<evidence type="ECO:0008006" key="4">
    <source>
        <dbReference type="Google" id="ProtNLM"/>
    </source>
</evidence>
<keyword evidence="3" id="KW-1185">Reference proteome</keyword>
<dbReference type="OrthoDB" id="8026949at2759"/>
<dbReference type="AlphaFoldDB" id="A0A433D4G1"/>
<feature type="region of interest" description="Disordered" evidence="1">
    <location>
        <begin position="116"/>
        <end position="160"/>
    </location>
</feature>
<feature type="compositionally biased region" description="Low complexity" evidence="1">
    <location>
        <begin position="148"/>
        <end position="160"/>
    </location>
</feature>
<evidence type="ECO:0000313" key="2">
    <source>
        <dbReference type="EMBL" id="RUP45732.1"/>
    </source>
</evidence>
<name>A0A433D4G1_9FUNG</name>
<feature type="compositionally biased region" description="Polar residues" evidence="1">
    <location>
        <begin position="121"/>
        <end position="147"/>
    </location>
</feature>
<feature type="compositionally biased region" description="Low complexity" evidence="1">
    <location>
        <begin position="172"/>
        <end position="195"/>
    </location>
</feature>
<gene>
    <name evidence="2" type="ORF">BC936DRAFT_147808</name>
</gene>
<proteinExistence type="predicted"/>
<evidence type="ECO:0000313" key="3">
    <source>
        <dbReference type="Proteomes" id="UP000268093"/>
    </source>
</evidence>
<dbReference type="InterPro" id="IPR018554">
    <property type="entry name" value="FRQ"/>
</dbReference>